<dbReference type="STRING" id="1257118.L8HAA0"/>
<keyword evidence="4" id="KW-0325">Glycoprotein</keyword>
<evidence type="ECO:0000256" key="3">
    <source>
        <dbReference type="ARBA" id="ARBA00022824"/>
    </source>
</evidence>
<evidence type="ECO:0000256" key="2">
    <source>
        <dbReference type="ARBA" id="ARBA00007658"/>
    </source>
</evidence>
<dbReference type="GO" id="GO:0004571">
    <property type="term" value="F:mannosyl-oligosaccharide 1,2-alpha-mannosidase activity"/>
    <property type="evidence" value="ECO:0007669"/>
    <property type="project" value="InterPro"/>
</dbReference>
<dbReference type="EC" id="3.2.1.-" evidence="6"/>
<accession>L8HAA0</accession>
<dbReference type="GO" id="GO:0005509">
    <property type="term" value="F:calcium ion binding"/>
    <property type="evidence" value="ECO:0007669"/>
    <property type="project" value="InterPro"/>
</dbReference>
<dbReference type="SUPFAM" id="SSF52025">
    <property type="entry name" value="PA domain"/>
    <property type="match status" value="1"/>
</dbReference>
<feature type="compositionally biased region" description="Basic and acidic residues" evidence="7">
    <location>
        <begin position="468"/>
        <end position="486"/>
    </location>
</feature>
<keyword evidence="6 9" id="KW-0378">Hydrolase</keyword>
<dbReference type="Proteomes" id="UP000011083">
    <property type="component" value="Unassembled WGS sequence"/>
</dbReference>
<protein>
    <recommendedName>
        <fullName evidence="6">alpha-1,2-Mannosidase</fullName>
        <ecNumber evidence="6">3.2.1.-</ecNumber>
    </recommendedName>
</protein>
<gene>
    <name evidence="9" type="ORF">ACA1_229260</name>
</gene>
<dbReference type="GO" id="GO:1904380">
    <property type="term" value="P:endoplasmic reticulum mannose trimming"/>
    <property type="evidence" value="ECO:0007669"/>
    <property type="project" value="InterPro"/>
</dbReference>
<dbReference type="KEGG" id="acan:ACA1_229260"/>
<evidence type="ECO:0000313" key="9">
    <source>
        <dbReference type="EMBL" id="ELR21623.1"/>
    </source>
</evidence>
<dbReference type="OrthoDB" id="8118055at2759"/>
<evidence type="ECO:0000256" key="6">
    <source>
        <dbReference type="RuleBase" id="RU361193"/>
    </source>
</evidence>
<keyword evidence="6" id="KW-0326">Glycosidase</keyword>
<dbReference type="RefSeq" id="XP_004346568.1">
    <property type="nucleotide sequence ID" value="XM_004346518.1"/>
</dbReference>
<feature type="region of interest" description="Disordered" evidence="7">
    <location>
        <begin position="458"/>
        <end position="495"/>
    </location>
</feature>
<comment type="cofactor">
    <cofactor evidence="5">
        <name>Ca(2+)</name>
        <dbReference type="ChEBI" id="CHEBI:29108"/>
    </cofactor>
</comment>
<sequence length="793" mass="88164">MHALWQRREPRTNLVGGLIDVHSVRWPVCLQGEGSGGLWGRWLAGHAGIGAGSDSFYEYLLKSYILFGEPSYLHMYNKSYNAIKRYMKQGDWYLDVHMATGSVAGSGVDSLQAFFPGVQVRFDSQRRANITAVVVEMHSAFYSLWKRYGSLPESFNIKQGQPPRHLYRGYPLRPEFIESTLMLYHATRDPFYLEVGEQILTDLQRTKTTCGYAAVADVETGRLEDRMDSYFLSETCKYLFLLFDEENEFIRASDIVFSTEAHILPVFTSSPSWSRLHKPSALGPPASGRHRGPSPAAAVEAVSATCPHTAWGASNGLVGGRHQANPKAVLSAMFAEYRQAAEAEAEAEAQLSQVESADTGADFALKLIQAVTQQINNNNGGGPKASTNRRKVSPIPQPQLTVDDVYTVTLWGDFCERLRSIGRYQGNVILSVVNVETEGKPTAYEANIDEVASDYSQWLDDDSDETNDEKPDAADASHGDADDGRDAAANSSAADGTTTVPVEVAAVQALFGPFFSAFIGHTFELIYVPHELCPGQGFHIDEGDSLARVVLVPRGGCNFVDKAKELHNFNVAGMLVYNTVPDEQALEMTATDMDVPLPSAMINFSDAMLLKRELARRPDGVLVMRALPAATAALRWWLRWWWCVDMAALTRLLEDYFMQQNNCEDEDCLRFVNPVLPIVIDSHAIPRRPAGEEEAESEMAVDMGAGDDIKEEEEVDQEGHLPCPQERVVEDEATIAGEEVDGCESKAQRREREAGKRSQVEFERLRAEMRALRVKMREELHRKASKRKPPPPR</sequence>
<dbReference type="SUPFAM" id="SSF48225">
    <property type="entry name" value="Seven-hairpin glycosidases"/>
    <property type="match status" value="1"/>
</dbReference>
<dbReference type="InterPro" id="IPR003137">
    <property type="entry name" value="PA_domain"/>
</dbReference>
<feature type="compositionally biased region" description="Basic and acidic residues" evidence="7">
    <location>
        <begin position="743"/>
        <end position="758"/>
    </location>
</feature>
<comment type="similarity">
    <text evidence="2 6">Belongs to the glycosyl hydrolase 47 family.</text>
</comment>
<evidence type="ECO:0000256" key="5">
    <source>
        <dbReference type="PIRSR" id="PIRSR601382-2"/>
    </source>
</evidence>
<evidence type="ECO:0000259" key="8">
    <source>
        <dbReference type="Pfam" id="PF02225"/>
    </source>
</evidence>
<reference evidence="9 10" key="1">
    <citation type="journal article" date="2013" name="Genome Biol.">
        <title>Genome of Acanthamoeba castellanii highlights extensive lateral gene transfer and early evolution of tyrosine kinase signaling.</title>
        <authorList>
            <person name="Clarke M."/>
            <person name="Lohan A.J."/>
            <person name="Liu B."/>
            <person name="Lagkouvardos I."/>
            <person name="Roy S."/>
            <person name="Zafar N."/>
            <person name="Bertelli C."/>
            <person name="Schilde C."/>
            <person name="Kianianmomeni A."/>
            <person name="Burglin T.R."/>
            <person name="Frech C."/>
            <person name="Turcotte B."/>
            <person name="Kopec K.O."/>
            <person name="Synnott J.M."/>
            <person name="Choo C."/>
            <person name="Paponov I."/>
            <person name="Finkler A."/>
            <person name="Soon Heng Tan C."/>
            <person name="Hutchins A.P."/>
            <person name="Weinmeier T."/>
            <person name="Rattei T."/>
            <person name="Chu J.S."/>
            <person name="Gimenez G."/>
            <person name="Irimia M."/>
            <person name="Rigden D.J."/>
            <person name="Fitzpatrick D.A."/>
            <person name="Lorenzo-Morales J."/>
            <person name="Bateman A."/>
            <person name="Chiu C.H."/>
            <person name="Tang P."/>
            <person name="Hegemann P."/>
            <person name="Fromm H."/>
            <person name="Raoult D."/>
            <person name="Greub G."/>
            <person name="Miranda-Saavedra D."/>
            <person name="Chen N."/>
            <person name="Nash P."/>
            <person name="Ginger M.L."/>
            <person name="Horn M."/>
            <person name="Schaap P."/>
            <person name="Caler L."/>
            <person name="Loftus B."/>
        </authorList>
    </citation>
    <scope>NUCLEOTIDE SEQUENCE [LARGE SCALE GENOMIC DNA]</scope>
    <source>
        <strain evidence="9 10">Neff</strain>
    </source>
</reference>
<dbReference type="InterPro" id="IPR012341">
    <property type="entry name" value="6hp_glycosidase-like_sf"/>
</dbReference>
<dbReference type="InterPro" id="IPR036026">
    <property type="entry name" value="Seven-hairpin_glycosidases"/>
</dbReference>
<feature type="binding site" evidence="5">
    <location>
        <position position="259"/>
    </location>
    <ligand>
        <name>Ca(2+)</name>
        <dbReference type="ChEBI" id="CHEBI:29108"/>
    </ligand>
</feature>
<keyword evidence="5" id="KW-0106">Calcium</keyword>
<dbReference type="PANTHER" id="PTHR45679">
    <property type="entry name" value="ER DEGRADATION-ENHANCING ALPHA-MANNOSIDASE-LIKE PROTEIN 2"/>
    <property type="match status" value="1"/>
</dbReference>
<dbReference type="GO" id="GO:0044322">
    <property type="term" value="C:endoplasmic reticulum quality control compartment"/>
    <property type="evidence" value="ECO:0007669"/>
    <property type="project" value="GOC"/>
</dbReference>
<dbReference type="Pfam" id="PF01532">
    <property type="entry name" value="Glyco_hydro_47"/>
    <property type="match status" value="1"/>
</dbReference>
<dbReference type="GO" id="GO:0005975">
    <property type="term" value="P:carbohydrate metabolic process"/>
    <property type="evidence" value="ECO:0007669"/>
    <property type="project" value="InterPro"/>
</dbReference>
<evidence type="ECO:0000313" key="10">
    <source>
        <dbReference type="Proteomes" id="UP000011083"/>
    </source>
</evidence>
<dbReference type="InterPro" id="IPR046450">
    <property type="entry name" value="PA_dom_sf"/>
</dbReference>
<dbReference type="InterPro" id="IPR044674">
    <property type="entry name" value="EDEM1/2/3"/>
</dbReference>
<dbReference type="Pfam" id="PF02225">
    <property type="entry name" value="PA"/>
    <property type="match status" value="1"/>
</dbReference>
<dbReference type="AlphaFoldDB" id="L8HAA0"/>
<dbReference type="EMBL" id="KB007901">
    <property type="protein sequence ID" value="ELR21623.1"/>
    <property type="molecule type" value="Genomic_DNA"/>
</dbReference>
<keyword evidence="10" id="KW-1185">Reference proteome</keyword>
<dbReference type="GO" id="GO:0016020">
    <property type="term" value="C:membrane"/>
    <property type="evidence" value="ECO:0007669"/>
    <property type="project" value="InterPro"/>
</dbReference>
<proteinExistence type="inferred from homology"/>
<evidence type="ECO:0000256" key="4">
    <source>
        <dbReference type="ARBA" id="ARBA00023180"/>
    </source>
</evidence>
<organism evidence="9 10">
    <name type="scientific">Acanthamoeba castellanii (strain ATCC 30010 / Neff)</name>
    <dbReference type="NCBI Taxonomy" id="1257118"/>
    <lineage>
        <taxon>Eukaryota</taxon>
        <taxon>Amoebozoa</taxon>
        <taxon>Discosea</taxon>
        <taxon>Longamoebia</taxon>
        <taxon>Centramoebida</taxon>
        <taxon>Acanthamoebidae</taxon>
        <taxon>Acanthamoeba</taxon>
    </lineage>
</organism>
<keyword evidence="3" id="KW-0256">Endoplasmic reticulum</keyword>
<evidence type="ECO:0000256" key="1">
    <source>
        <dbReference type="ARBA" id="ARBA00004240"/>
    </source>
</evidence>
<feature type="region of interest" description="Disordered" evidence="7">
    <location>
        <begin position="735"/>
        <end position="758"/>
    </location>
</feature>
<dbReference type="PANTHER" id="PTHR45679:SF5">
    <property type="entry name" value="ER DEGRADATION-ENHANCING ALPHA-MANNOSIDASE-LIKE PROTEIN 1"/>
    <property type="match status" value="1"/>
</dbReference>
<feature type="domain" description="PA" evidence="8">
    <location>
        <begin position="523"/>
        <end position="608"/>
    </location>
</feature>
<dbReference type="InterPro" id="IPR001382">
    <property type="entry name" value="Glyco_hydro_47"/>
</dbReference>
<name>L8HAA0_ACACF</name>
<dbReference type="Gene3D" id="1.50.10.10">
    <property type="match status" value="1"/>
</dbReference>
<dbReference type="PRINTS" id="PR00747">
    <property type="entry name" value="GLYHDRLASE47"/>
</dbReference>
<dbReference type="GeneID" id="14922528"/>
<dbReference type="VEuPathDB" id="AmoebaDB:ACA1_229260"/>
<keyword evidence="5" id="KW-0479">Metal-binding</keyword>
<feature type="region of interest" description="Disordered" evidence="7">
    <location>
        <begin position="376"/>
        <end position="395"/>
    </location>
</feature>
<dbReference type="Gene3D" id="3.50.30.30">
    <property type="match status" value="1"/>
</dbReference>
<comment type="subcellular location">
    <subcellularLocation>
        <location evidence="1">Endoplasmic reticulum</location>
    </subcellularLocation>
</comment>
<evidence type="ECO:0000256" key="7">
    <source>
        <dbReference type="SAM" id="MobiDB-lite"/>
    </source>
</evidence>